<sequence length="422" mass="47450">MTEVYKFGGASVKDADGIKNLVKIVSSIPKDKLLIVISAMGKTTNSLEAVLNAYYDKGTDTQELLNVVKMYHATLIKELFADETHPVYDDIANTFVEIDWILEEEPYDSYEYLYDQIVSVGELVSSKIISHYLNHCGVINQWVDARSYIMTDNTYTRGKVDWDKTSKKISEQLAQVLDSKYIVTQGFIGGTSENFTTTLGREGSDYSAAIFATCLKAESVTVWKDVPGVLNADPKLFSNTKKYDVLSYREAIEMTYYGATVIHPKTIKPLQNNNIPLFVKPFHSPEESGTCIMDTDIVATEPAVIIKNRQILISMTTKDLSFITESHISMIYKNLADSAVKMNMVQVGATSLSGCIDHDERKFPGLISLLEQNFMVKYNDGLLLITMRHFQRDLLAELTKGQTIMLEQNSRNTAQVVLKQKE</sequence>
<gene>
    <name evidence="10" type="ORF">ADIARSV_0342</name>
</gene>
<comment type="pathway">
    <text evidence="8">Amino-acid biosynthesis; L-threonine biosynthesis; L-threonine from L-aspartate: step 1/5.</text>
</comment>
<keyword evidence="11" id="KW-1185">Reference proteome</keyword>
<dbReference type="GO" id="GO:0009090">
    <property type="term" value="P:homoserine biosynthetic process"/>
    <property type="evidence" value="ECO:0007669"/>
    <property type="project" value="TreeGrafter"/>
</dbReference>
<dbReference type="UniPathway" id="UPA00051">
    <property type="reaction ID" value="UER00462"/>
</dbReference>
<dbReference type="GO" id="GO:0005829">
    <property type="term" value="C:cytosol"/>
    <property type="evidence" value="ECO:0007669"/>
    <property type="project" value="TreeGrafter"/>
</dbReference>
<dbReference type="InterPro" id="IPR001341">
    <property type="entry name" value="Asp_kinase"/>
</dbReference>
<dbReference type="Gene3D" id="1.20.120.1320">
    <property type="entry name" value="Aspartokinase, catalytic domain"/>
    <property type="match status" value="1"/>
</dbReference>
<comment type="pathway">
    <text evidence="8">Amino-acid biosynthesis; L-methionine biosynthesis via de novo pathway; L-homoserine from L-aspartate: step 1/3.</text>
</comment>
<dbReference type="GO" id="GO:0004072">
    <property type="term" value="F:aspartate kinase activity"/>
    <property type="evidence" value="ECO:0007669"/>
    <property type="project" value="UniProtKB-EC"/>
</dbReference>
<protein>
    <recommendedName>
        <fullName evidence="7">Aspartokinase</fullName>
        <ecNumber evidence="7">2.7.2.4</ecNumber>
    </recommendedName>
</protein>
<dbReference type="GO" id="GO:0005524">
    <property type="term" value="F:ATP binding"/>
    <property type="evidence" value="ECO:0007669"/>
    <property type="project" value="UniProtKB-KW"/>
</dbReference>
<evidence type="ECO:0000256" key="6">
    <source>
        <dbReference type="ARBA" id="ARBA00022840"/>
    </source>
</evidence>
<accession>R9H5I4</accession>
<evidence type="ECO:0000313" key="10">
    <source>
        <dbReference type="EMBL" id="EOR96439.1"/>
    </source>
</evidence>
<dbReference type="InterPro" id="IPR036393">
    <property type="entry name" value="AceGlu_kinase-like_sf"/>
</dbReference>
<dbReference type="AlphaFoldDB" id="R9H5I4"/>
<dbReference type="InterPro" id="IPR042199">
    <property type="entry name" value="AsparK_Bifunc_asparK/hSer_DH"/>
</dbReference>
<dbReference type="GO" id="GO:0009089">
    <property type="term" value="P:lysine biosynthetic process via diaminopimelate"/>
    <property type="evidence" value="ECO:0007669"/>
    <property type="project" value="UniProtKB-UniPathway"/>
</dbReference>
<keyword evidence="4" id="KW-0547">Nucleotide-binding</keyword>
<proteinExistence type="inferred from homology"/>
<dbReference type="UniPathway" id="UPA00034">
    <property type="reaction ID" value="UER00015"/>
</dbReference>
<dbReference type="GO" id="GO:0009088">
    <property type="term" value="P:threonine biosynthetic process"/>
    <property type="evidence" value="ECO:0007669"/>
    <property type="project" value="UniProtKB-UniPathway"/>
</dbReference>
<keyword evidence="3 7" id="KW-0808">Transferase</keyword>
<dbReference type="Gene3D" id="3.40.1160.10">
    <property type="entry name" value="Acetylglutamate kinase-like"/>
    <property type="match status" value="1"/>
</dbReference>
<evidence type="ECO:0000256" key="4">
    <source>
        <dbReference type="ARBA" id="ARBA00022741"/>
    </source>
</evidence>
<evidence type="ECO:0000256" key="1">
    <source>
        <dbReference type="ARBA" id="ARBA00004766"/>
    </source>
</evidence>
<evidence type="ECO:0000313" key="11">
    <source>
        <dbReference type="Proteomes" id="UP000014174"/>
    </source>
</evidence>
<dbReference type="EMBL" id="AQPN01000012">
    <property type="protein sequence ID" value="EOR96439.1"/>
    <property type="molecule type" value="Genomic_DNA"/>
</dbReference>
<dbReference type="PANTHER" id="PTHR21499:SF59">
    <property type="entry name" value="ASPARTOKINASE"/>
    <property type="match status" value="1"/>
</dbReference>
<evidence type="ECO:0000256" key="8">
    <source>
        <dbReference type="RuleBase" id="RU004249"/>
    </source>
</evidence>
<feature type="domain" description="Aspartate/glutamate/uridylate kinase" evidence="9">
    <location>
        <begin position="1"/>
        <end position="280"/>
    </location>
</feature>
<name>R9H5I4_9SPHI</name>
<comment type="catalytic activity">
    <reaction evidence="7">
        <text>L-aspartate + ATP = 4-phospho-L-aspartate + ADP</text>
        <dbReference type="Rhea" id="RHEA:23776"/>
        <dbReference type="ChEBI" id="CHEBI:29991"/>
        <dbReference type="ChEBI" id="CHEBI:30616"/>
        <dbReference type="ChEBI" id="CHEBI:57535"/>
        <dbReference type="ChEBI" id="CHEBI:456216"/>
        <dbReference type="EC" id="2.7.2.4"/>
    </reaction>
</comment>
<comment type="similarity">
    <text evidence="2 7">Belongs to the aspartokinase family.</text>
</comment>
<dbReference type="eggNOG" id="COG0527">
    <property type="taxonomic scope" value="Bacteria"/>
</dbReference>
<dbReference type="Proteomes" id="UP000014174">
    <property type="component" value="Unassembled WGS sequence"/>
</dbReference>
<dbReference type="STRING" id="1150600.ADIARSV_0342"/>
<dbReference type="UniPathway" id="UPA00050">
    <property type="reaction ID" value="UER00461"/>
</dbReference>
<evidence type="ECO:0000256" key="5">
    <source>
        <dbReference type="ARBA" id="ARBA00022777"/>
    </source>
</evidence>
<dbReference type="EC" id="2.7.2.4" evidence="7"/>
<keyword evidence="8" id="KW-0028">Amino-acid biosynthesis</keyword>
<dbReference type="OrthoDB" id="9799110at2"/>
<dbReference type="InterPro" id="IPR001048">
    <property type="entry name" value="Asp/Glu/Uridylate_kinase"/>
</dbReference>
<dbReference type="NCBIfam" id="TIGR00657">
    <property type="entry name" value="asp_kinases"/>
    <property type="match status" value="1"/>
</dbReference>
<dbReference type="PATRIC" id="fig|1150600.3.peg.334"/>
<keyword evidence="6" id="KW-0067">ATP-binding</keyword>
<dbReference type="SUPFAM" id="SSF53633">
    <property type="entry name" value="Carbamate kinase-like"/>
    <property type="match status" value="1"/>
</dbReference>
<reference evidence="10 11" key="1">
    <citation type="journal article" date="2013" name="Genome Announc.">
        <title>Draft Genome Sequence of Arcticibacter svalbardensis Strain MN12-7T, a Member of the Family Sphingobacteriaceae Isolated from an Arctic Soil Sample.</title>
        <authorList>
            <person name="Shivaji S."/>
            <person name="Ara S."/>
            <person name="Prasad S."/>
            <person name="Manasa B.P."/>
            <person name="Begum Z."/>
            <person name="Singh A."/>
            <person name="Kumar Pinnaka A."/>
        </authorList>
    </citation>
    <scope>NUCLEOTIDE SEQUENCE [LARGE SCALE GENOMIC DNA]</scope>
    <source>
        <strain evidence="10 11">MN12-7</strain>
    </source>
</reference>
<evidence type="ECO:0000256" key="7">
    <source>
        <dbReference type="RuleBase" id="RU003448"/>
    </source>
</evidence>
<organism evidence="10 11">
    <name type="scientific">Arcticibacter svalbardensis MN12-7</name>
    <dbReference type="NCBI Taxonomy" id="1150600"/>
    <lineage>
        <taxon>Bacteria</taxon>
        <taxon>Pseudomonadati</taxon>
        <taxon>Bacteroidota</taxon>
        <taxon>Sphingobacteriia</taxon>
        <taxon>Sphingobacteriales</taxon>
        <taxon>Sphingobacteriaceae</taxon>
        <taxon>Arcticibacter</taxon>
    </lineage>
</organism>
<evidence type="ECO:0000256" key="3">
    <source>
        <dbReference type="ARBA" id="ARBA00022679"/>
    </source>
</evidence>
<dbReference type="Pfam" id="PF00696">
    <property type="entry name" value="AA_kinase"/>
    <property type="match status" value="1"/>
</dbReference>
<comment type="pathway">
    <text evidence="1 8">Amino-acid biosynthesis; L-lysine biosynthesis via DAP pathway; (S)-tetrahydrodipicolinate from L-aspartate: step 1/4.</text>
</comment>
<keyword evidence="5 7" id="KW-0418">Kinase</keyword>
<evidence type="ECO:0000259" key="9">
    <source>
        <dbReference type="Pfam" id="PF00696"/>
    </source>
</evidence>
<comment type="caution">
    <text evidence="10">The sequence shown here is derived from an EMBL/GenBank/DDBJ whole genome shotgun (WGS) entry which is preliminary data.</text>
</comment>
<evidence type="ECO:0000256" key="2">
    <source>
        <dbReference type="ARBA" id="ARBA00010122"/>
    </source>
</evidence>
<dbReference type="PANTHER" id="PTHR21499">
    <property type="entry name" value="ASPARTATE KINASE"/>
    <property type="match status" value="1"/>
</dbReference>
<dbReference type="RefSeq" id="WP_016193592.1">
    <property type="nucleotide sequence ID" value="NZ_AQPN01000012.1"/>
</dbReference>